<comment type="subunit">
    <text evidence="4">The methyltransferase is composed of M and S polypeptides.</text>
</comment>
<evidence type="ECO:0000256" key="4">
    <source>
        <dbReference type="ARBA" id="ARBA00038652"/>
    </source>
</evidence>
<dbReference type="InterPro" id="IPR051212">
    <property type="entry name" value="Type-I_RE_S_subunit"/>
</dbReference>
<feature type="domain" description="Type I restriction modification DNA specificity" evidence="5">
    <location>
        <begin position="70"/>
        <end position="234"/>
    </location>
</feature>
<evidence type="ECO:0000256" key="1">
    <source>
        <dbReference type="ARBA" id="ARBA00010923"/>
    </source>
</evidence>
<evidence type="ECO:0000259" key="5">
    <source>
        <dbReference type="Pfam" id="PF01420"/>
    </source>
</evidence>
<dbReference type="SUPFAM" id="SSF116734">
    <property type="entry name" value="DNA methylase specificity domain"/>
    <property type="match status" value="2"/>
</dbReference>
<keyword evidence="2" id="KW-0680">Restriction system</keyword>
<keyword evidence="7" id="KW-1185">Reference proteome</keyword>
<dbReference type="EMBL" id="BAAALS010000016">
    <property type="protein sequence ID" value="GAA1760785.1"/>
    <property type="molecule type" value="Genomic_DNA"/>
</dbReference>
<evidence type="ECO:0000256" key="3">
    <source>
        <dbReference type="ARBA" id="ARBA00023125"/>
    </source>
</evidence>
<gene>
    <name evidence="6" type="ORF">GCM10009681_34990</name>
</gene>
<protein>
    <recommendedName>
        <fullName evidence="5">Type I restriction modification DNA specificity domain-containing protein</fullName>
    </recommendedName>
</protein>
<evidence type="ECO:0000313" key="7">
    <source>
        <dbReference type="Proteomes" id="UP001500655"/>
    </source>
</evidence>
<sequence>MRNISQTSLQAMPLAIPPLGEQRRIVDILEDYLSRLDAASGNCDSNQLKTVGLKRSLWQQVFAVRAEDQQWQVASLLDVARIANGQTPKGLTDRLVSTAQEDCIPFYKVGDMNLSDGRFMSTARFYVRKSDATLLGLHVRTPGTVLLPKRGGAIATNKKRILQAEAAYDLNTMGLEPSERVHAEFLWHWLQGIDLSRLADGSNVPQINAPQIRDLRLPLPPLEIQQEVLVRMDKNLGALNRLNSDLEHVQRKAAALRSALLATAFSGRLTGRASDMDLVGEMAGV</sequence>
<keyword evidence="3" id="KW-0238">DNA-binding</keyword>
<evidence type="ECO:0000313" key="6">
    <source>
        <dbReference type="EMBL" id="GAA1760785.1"/>
    </source>
</evidence>
<dbReference type="PANTHER" id="PTHR43140:SF1">
    <property type="entry name" value="TYPE I RESTRICTION ENZYME ECOKI SPECIFICITY SUBUNIT"/>
    <property type="match status" value="1"/>
</dbReference>
<proteinExistence type="inferred from homology"/>
<reference evidence="7" key="1">
    <citation type="journal article" date="2019" name="Int. J. Syst. Evol. Microbiol.">
        <title>The Global Catalogue of Microorganisms (GCM) 10K type strain sequencing project: providing services to taxonomists for standard genome sequencing and annotation.</title>
        <authorList>
            <consortium name="The Broad Institute Genomics Platform"/>
            <consortium name="The Broad Institute Genome Sequencing Center for Infectious Disease"/>
            <person name="Wu L."/>
            <person name="Ma J."/>
        </authorList>
    </citation>
    <scope>NUCLEOTIDE SEQUENCE [LARGE SCALE GENOMIC DNA]</scope>
    <source>
        <strain evidence="7">JCM 13249</strain>
    </source>
</reference>
<dbReference type="InterPro" id="IPR044946">
    <property type="entry name" value="Restrct_endonuc_typeI_TRD_sf"/>
</dbReference>
<comment type="similarity">
    <text evidence="1">Belongs to the type-I restriction system S methylase family.</text>
</comment>
<dbReference type="Pfam" id="PF01420">
    <property type="entry name" value="Methylase_S"/>
    <property type="match status" value="1"/>
</dbReference>
<comment type="caution">
    <text evidence="6">The sequence shown here is derived from an EMBL/GenBank/DDBJ whole genome shotgun (WGS) entry which is preliminary data.</text>
</comment>
<dbReference type="InterPro" id="IPR000055">
    <property type="entry name" value="Restrct_endonuc_typeI_TRD"/>
</dbReference>
<accession>A0ABP4WUS0</accession>
<evidence type="ECO:0000256" key="2">
    <source>
        <dbReference type="ARBA" id="ARBA00022747"/>
    </source>
</evidence>
<dbReference type="Gene3D" id="3.90.220.20">
    <property type="entry name" value="DNA methylase specificity domains"/>
    <property type="match status" value="2"/>
</dbReference>
<name>A0ABP4WUS0_9ACTN</name>
<organism evidence="6 7">
    <name type="scientific">Luedemannella helvata</name>
    <dbReference type="NCBI Taxonomy" id="349315"/>
    <lineage>
        <taxon>Bacteria</taxon>
        <taxon>Bacillati</taxon>
        <taxon>Actinomycetota</taxon>
        <taxon>Actinomycetes</taxon>
        <taxon>Micromonosporales</taxon>
        <taxon>Micromonosporaceae</taxon>
        <taxon>Luedemannella</taxon>
    </lineage>
</organism>
<dbReference type="Proteomes" id="UP001500655">
    <property type="component" value="Unassembled WGS sequence"/>
</dbReference>
<dbReference type="PANTHER" id="PTHR43140">
    <property type="entry name" value="TYPE-1 RESTRICTION ENZYME ECOKI SPECIFICITY PROTEIN"/>
    <property type="match status" value="1"/>
</dbReference>